<proteinExistence type="predicted"/>
<dbReference type="KEGG" id="fvr:FVEG_14604"/>
<dbReference type="EMBL" id="DS022242">
    <property type="protein sequence ID" value="EWG36005.1"/>
    <property type="molecule type" value="Genomic_DNA"/>
</dbReference>
<organism evidence="1 2">
    <name type="scientific">Gibberella moniliformis (strain M3125 / FGSC 7600)</name>
    <name type="common">Maize ear and stalk rot fungus</name>
    <name type="synonym">Fusarium verticillioides</name>
    <dbReference type="NCBI Taxonomy" id="334819"/>
    <lineage>
        <taxon>Eukaryota</taxon>
        <taxon>Fungi</taxon>
        <taxon>Dikarya</taxon>
        <taxon>Ascomycota</taxon>
        <taxon>Pezizomycotina</taxon>
        <taxon>Sordariomycetes</taxon>
        <taxon>Hypocreomycetidae</taxon>
        <taxon>Hypocreales</taxon>
        <taxon>Nectriaceae</taxon>
        <taxon>Fusarium</taxon>
        <taxon>Fusarium fujikuroi species complex</taxon>
    </lineage>
</organism>
<gene>
    <name evidence="1" type="ORF">FVEG_14604</name>
</gene>
<accession>W7LKD8</accession>
<evidence type="ECO:0008006" key="3">
    <source>
        <dbReference type="Google" id="ProtNLM"/>
    </source>
</evidence>
<dbReference type="VEuPathDB" id="FungiDB:FVEG_14604"/>
<evidence type="ECO:0000313" key="1">
    <source>
        <dbReference type="EMBL" id="EWG36005.1"/>
    </source>
</evidence>
<dbReference type="GeneID" id="30071480"/>
<keyword evidence="2" id="KW-1185">Reference proteome</keyword>
<dbReference type="EMBL" id="CM000578">
    <property type="protein sequence ID" value="EWG36005.1"/>
    <property type="molecule type" value="Genomic_DNA"/>
</dbReference>
<dbReference type="RefSeq" id="XP_018742196.1">
    <property type="nucleotide sequence ID" value="XM_018903537.1"/>
</dbReference>
<dbReference type="Proteomes" id="UP000009096">
    <property type="component" value="Chromosome 1"/>
</dbReference>
<protein>
    <recommendedName>
        <fullName evidence="3">RanBP2-type domain-containing protein</fullName>
    </recommendedName>
</protein>
<evidence type="ECO:0000313" key="2">
    <source>
        <dbReference type="Proteomes" id="UP000009096"/>
    </source>
</evidence>
<reference evidence="1 2" key="1">
    <citation type="journal article" date="2010" name="Nature">
        <title>Comparative genomics reveals mobile pathogenicity chromosomes in Fusarium.</title>
        <authorList>
            <person name="Ma L.J."/>
            <person name="van der Does H.C."/>
            <person name="Borkovich K.A."/>
            <person name="Coleman J.J."/>
            <person name="Daboussi M.J."/>
            <person name="Di Pietro A."/>
            <person name="Dufresne M."/>
            <person name="Freitag M."/>
            <person name="Grabherr M."/>
            <person name="Henrissat B."/>
            <person name="Houterman P.M."/>
            <person name="Kang S."/>
            <person name="Shim W.B."/>
            <person name="Woloshuk C."/>
            <person name="Xie X."/>
            <person name="Xu J.R."/>
            <person name="Antoniw J."/>
            <person name="Baker S.E."/>
            <person name="Bluhm B.H."/>
            <person name="Breakspear A."/>
            <person name="Brown D.W."/>
            <person name="Butchko R.A."/>
            <person name="Chapman S."/>
            <person name="Coulson R."/>
            <person name="Coutinho P.M."/>
            <person name="Danchin E.G."/>
            <person name="Diener A."/>
            <person name="Gale L.R."/>
            <person name="Gardiner D.M."/>
            <person name="Goff S."/>
            <person name="Hammond-Kosack K.E."/>
            <person name="Hilburn K."/>
            <person name="Hua-Van A."/>
            <person name="Jonkers W."/>
            <person name="Kazan K."/>
            <person name="Kodira C.D."/>
            <person name="Koehrsen M."/>
            <person name="Kumar L."/>
            <person name="Lee Y.H."/>
            <person name="Li L."/>
            <person name="Manners J.M."/>
            <person name="Miranda-Saavedra D."/>
            <person name="Mukherjee M."/>
            <person name="Park G."/>
            <person name="Park J."/>
            <person name="Park S.Y."/>
            <person name="Proctor R.H."/>
            <person name="Regev A."/>
            <person name="Ruiz-Roldan M.C."/>
            <person name="Sain D."/>
            <person name="Sakthikumar S."/>
            <person name="Sykes S."/>
            <person name="Schwartz D.C."/>
            <person name="Turgeon B.G."/>
            <person name="Wapinski I."/>
            <person name="Yoder O."/>
            <person name="Young S."/>
            <person name="Zeng Q."/>
            <person name="Zhou S."/>
            <person name="Galagan J."/>
            <person name="Cuomo C.A."/>
            <person name="Kistler H.C."/>
            <person name="Rep M."/>
        </authorList>
    </citation>
    <scope>NUCLEOTIDE SEQUENCE [LARGE SCALE GENOMIC DNA]</scope>
    <source>
        <strain evidence="2">M3125 / FGSC 7600</strain>
    </source>
</reference>
<name>W7LKD8_GIBM7</name>
<dbReference type="AlphaFoldDB" id="W7LKD8"/>
<sequence>MSDEVDRASEHTHWRCVRCANVKTPNVNKLADEACVYCKTDRQPGAAALDKDLNIIGQLDKTDEKVWAWNPKRLR</sequence>